<dbReference type="GeneID" id="20651736"/>
<evidence type="ECO:0000313" key="2">
    <source>
        <dbReference type="Proteomes" id="UP000002640"/>
    </source>
</evidence>
<protein>
    <submittedName>
        <fullName evidence="1">Uncharacterized protein</fullName>
    </submittedName>
</protein>
<accession>G4YZ14</accession>
<evidence type="ECO:0000313" key="1">
    <source>
        <dbReference type="EMBL" id="EGZ23295.1"/>
    </source>
</evidence>
<dbReference type="EMBL" id="JH159152">
    <property type="protein sequence ID" value="EGZ23295.1"/>
    <property type="molecule type" value="Genomic_DNA"/>
</dbReference>
<dbReference type="Proteomes" id="UP000002640">
    <property type="component" value="Unassembled WGS sequence"/>
</dbReference>
<keyword evidence="2" id="KW-1185">Reference proteome</keyword>
<dbReference type="InParanoid" id="G4YZ14"/>
<dbReference type="RefSeq" id="XP_009518583.1">
    <property type="nucleotide sequence ID" value="XM_009520288.1"/>
</dbReference>
<proteinExistence type="predicted"/>
<dbReference type="SMR" id="G4YZ14"/>
<reference evidence="1 2" key="1">
    <citation type="journal article" date="2006" name="Science">
        <title>Phytophthora genome sequences uncover evolutionary origins and mechanisms of pathogenesis.</title>
        <authorList>
            <person name="Tyler B.M."/>
            <person name="Tripathy S."/>
            <person name="Zhang X."/>
            <person name="Dehal P."/>
            <person name="Jiang R.H."/>
            <person name="Aerts A."/>
            <person name="Arredondo F.D."/>
            <person name="Baxter L."/>
            <person name="Bensasson D."/>
            <person name="Beynon J.L."/>
            <person name="Chapman J."/>
            <person name="Damasceno C.M."/>
            <person name="Dorrance A.E."/>
            <person name="Dou D."/>
            <person name="Dickerman A.W."/>
            <person name="Dubchak I.L."/>
            <person name="Garbelotto M."/>
            <person name="Gijzen M."/>
            <person name="Gordon S.G."/>
            <person name="Govers F."/>
            <person name="Grunwald N.J."/>
            <person name="Huang W."/>
            <person name="Ivors K.L."/>
            <person name="Jones R.W."/>
            <person name="Kamoun S."/>
            <person name="Krampis K."/>
            <person name="Lamour K.H."/>
            <person name="Lee M.K."/>
            <person name="McDonald W.H."/>
            <person name="Medina M."/>
            <person name="Meijer H.J."/>
            <person name="Nordberg E.K."/>
            <person name="Maclean D.J."/>
            <person name="Ospina-Giraldo M.D."/>
            <person name="Morris P.F."/>
            <person name="Phuntumart V."/>
            <person name="Putnam N.H."/>
            <person name="Rash S."/>
            <person name="Rose J.K."/>
            <person name="Sakihama Y."/>
            <person name="Salamov A.A."/>
            <person name="Savidor A."/>
            <person name="Scheuring C.F."/>
            <person name="Smith B.M."/>
            <person name="Sobral B.W."/>
            <person name="Terry A."/>
            <person name="Torto-Alalibo T.A."/>
            <person name="Win J."/>
            <person name="Xu Z."/>
            <person name="Zhang H."/>
            <person name="Grigoriev I.V."/>
            <person name="Rokhsar D.S."/>
            <person name="Boore J.L."/>
        </authorList>
    </citation>
    <scope>NUCLEOTIDE SEQUENCE [LARGE SCALE GENOMIC DNA]</scope>
    <source>
        <strain evidence="1 2">P6497</strain>
    </source>
</reference>
<feature type="non-terminal residue" evidence="1">
    <location>
        <position position="146"/>
    </location>
</feature>
<dbReference type="AlphaFoldDB" id="G4YZ14"/>
<gene>
    <name evidence="1" type="ORF">PHYSODRAFT_412239</name>
</gene>
<dbReference type="KEGG" id="psoj:PHYSODRAFT_412239"/>
<dbReference type="OMA" id="INTWHAA"/>
<organism evidence="1 2">
    <name type="scientific">Phytophthora sojae (strain P6497)</name>
    <name type="common">Soybean stem and root rot agent</name>
    <name type="synonym">Phytophthora megasperma f. sp. glycines</name>
    <dbReference type="NCBI Taxonomy" id="1094619"/>
    <lineage>
        <taxon>Eukaryota</taxon>
        <taxon>Sar</taxon>
        <taxon>Stramenopiles</taxon>
        <taxon>Oomycota</taxon>
        <taxon>Peronosporomycetes</taxon>
        <taxon>Peronosporales</taxon>
        <taxon>Peronosporaceae</taxon>
        <taxon>Phytophthora</taxon>
    </lineage>
</organism>
<sequence>MHTWHTVYQHLVNDDSERELVRVSAPDWYIPDNERSSLFCCLSFGLDMSVPEYAEALTTYMATLVDLTGLLDDEYLVSVRKGLMAPGELEIYAASKMHGWSITLKTVDEGSRLTFSFVYAAENATKDVVLVRGGGYFAVEIDGCLL</sequence>
<name>G4YZ14_PHYSP</name>